<evidence type="ECO:0000256" key="1">
    <source>
        <dbReference type="ARBA" id="ARBA00023015"/>
    </source>
</evidence>
<dbReference type="PANTHER" id="PTHR38445:SF9">
    <property type="entry name" value="HTH-TYPE TRANSCRIPTIONAL REPRESSOR YTRA"/>
    <property type="match status" value="1"/>
</dbReference>
<dbReference type="Pfam" id="PF00392">
    <property type="entry name" value="GntR"/>
    <property type="match status" value="1"/>
</dbReference>
<name>A0ABR9ZT11_9FIRM</name>
<evidence type="ECO:0000313" key="6">
    <source>
        <dbReference type="Proteomes" id="UP000614200"/>
    </source>
</evidence>
<reference evidence="5 6" key="1">
    <citation type="submission" date="2020-11" db="EMBL/GenBank/DDBJ databases">
        <title>Fusibacter basophilias sp. nov.</title>
        <authorList>
            <person name="Qiu D."/>
        </authorList>
    </citation>
    <scope>NUCLEOTIDE SEQUENCE [LARGE SCALE GENOMIC DNA]</scope>
    <source>
        <strain evidence="5 6">Q10-2</strain>
    </source>
</reference>
<organism evidence="5 6">
    <name type="scientific">Fusibacter ferrireducens</name>
    <dbReference type="NCBI Taxonomy" id="2785058"/>
    <lineage>
        <taxon>Bacteria</taxon>
        <taxon>Bacillati</taxon>
        <taxon>Bacillota</taxon>
        <taxon>Clostridia</taxon>
        <taxon>Eubacteriales</taxon>
        <taxon>Eubacteriales Family XII. Incertae Sedis</taxon>
        <taxon>Fusibacter</taxon>
    </lineage>
</organism>
<comment type="caution">
    <text evidence="5">The sequence shown here is derived from an EMBL/GenBank/DDBJ whole genome shotgun (WGS) entry which is preliminary data.</text>
</comment>
<dbReference type="PANTHER" id="PTHR38445">
    <property type="entry name" value="HTH-TYPE TRANSCRIPTIONAL REPRESSOR YTRA"/>
    <property type="match status" value="1"/>
</dbReference>
<evidence type="ECO:0000259" key="4">
    <source>
        <dbReference type="PROSITE" id="PS50949"/>
    </source>
</evidence>
<dbReference type="CDD" id="cd07377">
    <property type="entry name" value="WHTH_GntR"/>
    <property type="match status" value="1"/>
</dbReference>
<keyword evidence="3" id="KW-0804">Transcription</keyword>
<keyword evidence="6" id="KW-1185">Reference proteome</keyword>
<evidence type="ECO:0000313" key="5">
    <source>
        <dbReference type="EMBL" id="MBF4693611.1"/>
    </source>
</evidence>
<dbReference type="SUPFAM" id="SSF46785">
    <property type="entry name" value="Winged helix' DNA-binding domain"/>
    <property type="match status" value="1"/>
</dbReference>
<protein>
    <submittedName>
        <fullName evidence="5">GntR family transcriptional regulator</fullName>
    </submittedName>
</protein>
<dbReference type="Proteomes" id="UP000614200">
    <property type="component" value="Unassembled WGS sequence"/>
</dbReference>
<gene>
    <name evidence="5" type="ORF">ISU02_10785</name>
</gene>
<sequence>MEFNNDLPIYQQIMNMIKYDIVSGKIPSGQKLLSTRDLAIKLKVNPNTIQRVYKELETEAVCQSKRGLGTFVTEDDEVILMMKETLVDDMVKTFIEGMTKLNYSRENIIDKINCQFEKGDQQDVNIN</sequence>
<dbReference type="InterPro" id="IPR036388">
    <property type="entry name" value="WH-like_DNA-bd_sf"/>
</dbReference>
<keyword evidence="2" id="KW-0238">DNA-binding</keyword>
<dbReference type="RefSeq" id="WP_194701855.1">
    <property type="nucleotide sequence ID" value="NZ_JADKNH010000006.1"/>
</dbReference>
<dbReference type="InterPro" id="IPR036390">
    <property type="entry name" value="WH_DNA-bd_sf"/>
</dbReference>
<keyword evidence="1" id="KW-0805">Transcription regulation</keyword>
<evidence type="ECO:0000256" key="2">
    <source>
        <dbReference type="ARBA" id="ARBA00023125"/>
    </source>
</evidence>
<dbReference type="SMART" id="SM00345">
    <property type="entry name" value="HTH_GNTR"/>
    <property type="match status" value="1"/>
</dbReference>
<dbReference type="PROSITE" id="PS50949">
    <property type="entry name" value="HTH_GNTR"/>
    <property type="match status" value="1"/>
</dbReference>
<dbReference type="EMBL" id="JADKNH010000006">
    <property type="protein sequence ID" value="MBF4693611.1"/>
    <property type="molecule type" value="Genomic_DNA"/>
</dbReference>
<accession>A0ABR9ZT11</accession>
<feature type="domain" description="HTH gntR-type" evidence="4">
    <location>
        <begin position="7"/>
        <end position="75"/>
    </location>
</feature>
<dbReference type="Gene3D" id="1.10.10.10">
    <property type="entry name" value="Winged helix-like DNA-binding domain superfamily/Winged helix DNA-binding domain"/>
    <property type="match status" value="1"/>
</dbReference>
<evidence type="ECO:0000256" key="3">
    <source>
        <dbReference type="ARBA" id="ARBA00023163"/>
    </source>
</evidence>
<dbReference type="InterPro" id="IPR000524">
    <property type="entry name" value="Tscrpt_reg_HTH_GntR"/>
</dbReference>
<proteinExistence type="predicted"/>